<evidence type="ECO:0000256" key="2">
    <source>
        <dbReference type="SAM" id="Phobius"/>
    </source>
</evidence>
<dbReference type="EMBL" id="FMHY01000002">
    <property type="protein sequence ID" value="SCL56859.1"/>
    <property type="molecule type" value="Genomic_DNA"/>
</dbReference>
<keyword evidence="2" id="KW-0472">Membrane</keyword>
<name>A0A1C6UST9_9ACTN</name>
<keyword evidence="4" id="KW-1185">Reference proteome</keyword>
<proteinExistence type="predicted"/>
<protein>
    <submittedName>
        <fullName evidence="3">Uncharacterized protein</fullName>
    </submittedName>
</protein>
<feature type="region of interest" description="Disordered" evidence="1">
    <location>
        <begin position="292"/>
        <end position="315"/>
    </location>
</feature>
<keyword evidence="2" id="KW-1133">Transmembrane helix</keyword>
<dbReference type="AlphaFoldDB" id="A0A1C6UST9"/>
<keyword evidence="2" id="KW-0812">Transmembrane</keyword>
<sequence length="315" mass="33570">MKSALRRRLGQLVGTPFGRALLACLALAGWALWAGGILDGPVARQVRTSSVYAAPGVELDVAAARRIIGNRRLVVLFMAPGDDLRSACAQAERAAKGTVRLSLSRAGEGWDRWACSDFDPDDAKSIGRAMARETTIPQGIDAFADRPLEALKVVTLNYDLMVKAGVIPDGARTISPSLPRYVLAAAAVGGVGAGAAALWLAGRRAGRLAAARQARHDERADGRSELSAAVAVLARQIVDLDQRYGRIGGGRDRRTYLRLASDYTGLLDKVAGVGDADEAGVRGLRDRVDELSRQASTLADKPRPSDRRRRARAGR</sequence>
<dbReference type="RefSeq" id="WP_208602095.1">
    <property type="nucleotide sequence ID" value="NZ_FMHY01000002.1"/>
</dbReference>
<organism evidence="3 4">
    <name type="scientific">Micromonospora eburnea</name>
    <dbReference type="NCBI Taxonomy" id="227316"/>
    <lineage>
        <taxon>Bacteria</taxon>
        <taxon>Bacillati</taxon>
        <taxon>Actinomycetota</taxon>
        <taxon>Actinomycetes</taxon>
        <taxon>Micromonosporales</taxon>
        <taxon>Micromonosporaceae</taxon>
        <taxon>Micromonospora</taxon>
    </lineage>
</organism>
<evidence type="ECO:0000313" key="4">
    <source>
        <dbReference type="Proteomes" id="UP000199696"/>
    </source>
</evidence>
<feature type="transmembrane region" description="Helical" evidence="2">
    <location>
        <begin position="181"/>
        <end position="202"/>
    </location>
</feature>
<evidence type="ECO:0000256" key="1">
    <source>
        <dbReference type="SAM" id="MobiDB-lite"/>
    </source>
</evidence>
<gene>
    <name evidence="3" type="ORF">GA0070604_3500</name>
</gene>
<feature type="compositionally biased region" description="Basic residues" evidence="1">
    <location>
        <begin position="306"/>
        <end position="315"/>
    </location>
</feature>
<reference evidence="4" key="1">
    <citation type="submission" date="2016-06" db="EMBL/GenBank/DDBJ databases">
        <authorList>
            <person name="Varghese N."/>
            <person name="Submissions Spin"/>
        </authorList>
    </citation>
    <scope>NUCLEOTIDE SEQUENCE [LARGE SCALE GENOMIC DNA]</scope>
    <source>
        <strain evidence="4">DSM 44814</strain>
    </source>
</reference>
<dbReference type="Proteomes" id="UP000199696">
    <property type="component" value="Unassembled WGS sequence"/>
</dbReference>
<dbReference type="STRING" id="227316.GA0070604_3500"/>
<evidence type="ECO:0000313" key="3">
    <source>
        <dbReference type="EMBL" id="SCL56859.1"/>
    </source>
</evidence>
<accession>A0A1C6UST9</accession>